<name>A0A4R1PXW3_9FIRM</name>
<dbReference type="GO" id="GO:0046872">
    <property type="term" value="F:metal ion binding"/>
    <property type="evidence" value="ECO:0007669"/>
    <property type="project" value="UniProtKB-KW"/>
</dbReference>
<accession>A0A4R1PXW3</accession>
<keyword evidence="5" id="KW-0411">Iron-sulfur</keyword>
<evidence type="ECO:0000256" key="1">
    <source>
        <dbReference type="ARBA" id="ARBA00022485"/>
    </source>
</evidence>
<feature type="domain" description="4Fe-4S ferredoxin-type" evidence="6">
    <location>
        <begin position="117"/>
        <end position="149"/>
    </location>
</feature>
<dbReference type="Proteomes" id="UP000295063">
    <property type="component" value="Unassembled WGS sequence"/>
</dbReference>
<dbReference type="RefSeq" id="WP_132083328.1">
    <property type="nucleotide sequence ID" value="NZ_DAMAKO010000006.1"/>
</dbReference>
<dbReference type="InterPro" id="IPR017896">
    <property type="entry name" value="4Fe4S_Fe-S-bd"/>
</dbReference>
<keyword evidence="3" id="KW-0677">Repeat</keyword>
<keyword evidence="4" id="KW-0408">Iron</keyword>
<dbReference type="InterPro" id="IPR017900">
    <property type="entry name" value="4Fe4S_Fe_S_CS"/>
</dbReference>
<proteinExistence type="predicted"/>
<reference evidence="7 8" key="1">
    <citation type="submission" date="2019-03" db="EMBL/GenBank/DDBJ databases">
        <title>Genomic Encyclopedia of Type Strains, Phase IV (KMG-IV): sequencing the most valuable type-strain genomes for metagenomic binning, comparative biology and taxonomic classification.</title>
        <authorList>
            <person name="Goeker M."/>
        </authorList>
    </citation>
    <scope>NUCLEOTIDE SEQUENCE [LARGE SCALE GENOMIC DNA]</scope>
    <source>
        <strain evidence="7 8">DSM 15969</strain>
    </source>
</reference>
<feature type="domain" description="4Fe-4S ferredoxin-type" evidence="6">
    <location>
        <begin position="3"/>
        <end position="22"/>
    </location>
</feature>
<feature type="domain" description="4Fe-4S ferredoxin-type" evidence="6">
    <location>
        <begin position="80"/>
        <end position="109"/>
    </location>
</feature>
<dbReference type="CDD" id="cd10554">
    <property type="entry name" value="HycB_like"/>
    <property type="match status" value="1"/>
</dbReference>
<evidence type="ECO:0000313" key="7">
    <source>
        <dbReference type="EMBL" id="TCL32739.1"/>
    </source>
</evidence>
<keyword evidence="2" id="KW-0479">Metal-binding</keyword>
<dbReference type="PANTHER" id="PTHR42859:SF17">
    <property type="entry name" value="ELECTRON TRANSPORT PROTEIN HYDN-RELATED"/>
    <property type="match status" value="1"/>
</dbReference>
<organism evidence="7 8">
    <name type="scientific">Anaerospora hongkongensis</name>
    <dbReference type="NCBI Taxonomy" id="244830"/>
    <lineage>
        <taxon>Bacteria</taxon>
        <taxon>Bacillati</taxon>
        <taxon>Bacillota</taxon>
        <taxon>Negativicutes</taxon>
        <taxon>Selenomonadales</taxon>
        <taxon>Sporomusaceae</taxon>
        <taxon>Anaerospora</taxon>
    </lineage>
</organism>
<dbReference type="SUPFAM" id="SSF54862">
    <property type="entry name" value="4Fe-4S ferredoxins"/>
    <property type="match status" value="1"/>
</dbReference>
<evidence type="ECO:0000259" key="6">
    <source>
        <dbReference type="PROSITE" id="PS51379"/>
    </source>
</evidence>
<dbReference type="EMBL" id="SLUI01000020">
    <property type="protein sequence ID" value="TCL32739.1"/>
    <property type="molecule type" value="Genomic_DNA"/>
</dbReference>
<sequence length="168" mass="17515">MNDFVVADPKRCIGCRTCEVACVLAHGGENALENLNAASFYPRLQVIKTAKVSMPVQCRQCEDAPCARACTVDAIRQSGSSVQVVAGKCVGCKACLVACPYGAIDLIAADAAGGKTEVAAYKCDLCVNHASGPACVRVCPTKALQKVEGSLLAGRLRNKRLRAALGSE</sequence>
<protein>
    <submittedName>
        <fullName evidence="7">Electron transport protein HydN</fullName>
    </submittedName>
</protein>
<dbReference type="OrthoDB" id="1723058at2"/>
<dbReference type="GO" id="GO:0051539">
    <property type="term" value="F:4 iron, 4 sulfur cluster binding"/>
    <property type="evidence" value="ECO:0007669"/>
    <property type="project" value="UniProtKB-KW"/>
</dbReference>
<dbReference type="PANTHER" id="PTHR42859">
    <property type="entry name" value="OXIDOREDUCTASE"/>
    <property type="match status" value="1"/>
</dbReference>
<dbReference type="PROSITE" id="PS00198">
    <property type="entry name" value="4FE4S_FER_1"/>
    <property type="match status" value="1"/>
</dbReference>
<dbReference type="PROSITE" id="PS51379">
    <property type="entry name" value="4FE4S_FER_2"/>
    <property type="match status" value="3"/>
</dbReference>
<gene>
    <name evidence="7" type="ORF">EV210_12060</name>
</gene>
<evidence type="ECO:0000256" key="5">
    <source>
        <dbReference type="ARBA" id="ARBA00023014"/>
    </source>
</evidence>
<dbReference type="AlphaFoldDB" id="A0A4R1PXW3"/>
<evidence type="ECO:0000256" key="3">
    <source>
        <dbReference type="ARBA" id="ARBA00022737"/>
    </source>
</evidence>
<evidence type="ECO:0000256" key="4">
    <source>
        <dbReference type="ARBA" id="ARBA00023004"/>
    </source>
</evidence>
<evidence type="ECO:0000256" key="2">
    <source>
        <dbReference type="ARBA" id="ARBA00022723"/>
    </source>
</evidence>
<comment type="caution">
    <text evidence="7">The sequence shown here is derived from an EMBL/GenBank/DDBJ whole genome shotgun (WGS) entry which is preliminary data.</text>
</comment>
<keyword evidence="1" id="KW-0004">4Fe-4S</keyword>
<dbReference type="Gene3D" id="3.30.70.20">
    <property type="match status" value="2"/>
</dbReference>
<keyword evidence="8" id="KW-1185">Reference proteome</keyword>
<dbReference type="Pfam" id="PF13247">
    <property type="entry name" value="Fer4_11"/>
    <property type="match status" value="1"/>
</dbReference>
<evidence type="ECO:0000313" key="8">
    <source>
        <dbReference type="Proteomes" id="UP000295063"/>
    </source>
</evidence>
<dbReference type="InterPro" id="IPR050294">
    <property type="entry name" value="RnfB_subfamily"/>
</dbReference>